<dbReference type="KEGG" id="hazt:108675734"/>
<evidence type="ECO:0000256" key="2">
    <source>
        <dbReference type="SAM" id="SignalP"/>
    </source>
</evidence>
<evidence type="ECO:0000313" key="4">
    <source>
        <dbReference type="RefSeq" id="XP_018019248.1"/>
    </source>
</evidence>
<keyword evidence="2" id="KW-0732">Signal</keyword>
<protein>
    <submittedName>
        <fullName evidence="4">Uncharacterized protein LOC108675734</fullName>
    </submittedName>
</protein>
<dbReference type="GeneID" id="108675734"/>
<sequence>MNTILFLTAAALCASLGLTYPTDFAKGSGGLQTTAEPVTMTPEIVFVDDSSEATAGQRYKRSVSLQSTAEPMTMTPEIVFVDDSSEATASQLYKRSVSLQSTAEPMTMTPEIVFVDDSSEATAGQRYKRSDSLQSTVEPMTMTPEIVFVDESSEATAGQRYKRSGSDSFDDRNVARNEFLQTTSAPLKHDETPGHTHQRDGLIDVSSTWDEKAKFPGEEIEESTESGPSNPVDLLTQLREKFIKLKEHII</sequence>
<accession>A0A8B7NZQ1</accession>
<gene>
    <name evidence="4" type="primary">LOC108675734</name>
</gene>
<reference evidence="4" key="1">
    <citation type="submission" date="2025-08" db="UniProtKB">
        <authorList>
            <consortium name="RefSeq"/>
        </authorList>
    </citation>
    <scope>IDENTIFICATION</scope>
    <source>
        <tissue evidence="4">Whole organism</tissue>
    </source>
</reference>
<evidence type="ECO:0000313" key="3">
    <source>
        <dbReference type="Proteomes" id="UP000694843"/>
    </source>
</evidence>
<dbReference type="AlphaFoldDB" id="A0A8B7NZQ1"/>
<dbReference type="Proteomes" id="UP000694843">
    <property type="component" value="Unplaced"/>
</dbReference>
<feature type="compositionally biased region" description="Basic and acidic residues" evidence="1">
    <location>
        <begin position="187"/>
        <end position="202"/>
    </location>
</feature>
<keyword evidence="3" id="KW-1185">Reference proteome</keyword>
<feature type="chain" id="PRO_5034933626" evidence="2">
    <location>
        <begin position="22"/>
        <end position="250"/>
    </location>
</feature>
<evidence type="ECO:0000256" key="1">
    <source>
        <dbReference type="SAM" id="MobiDB-lite"/>
    </source>
</evidence>
<dbReference type="RefSeq" id="XP_018019248.1">
    <property type="nucleotide sequence ID" value="XM_018163759.2"/>
</dbReference>
<feature type="region of interest" description="Disordered" evidence="1">
    <location>
        <begin position="182"/>
        <end position="207"/>
    </location>
</feature>
<proteinExistence type="predicted"/>
<organism evidence="3 4">
    <name type="scientific">Hyalella azteca</name>
    <name type="common">Amphipod</name>
    <dbReference type="NCBI Taxonomy" id="294128"/>
    <lineage>
        <taxon>Eukaryota</taxon>
        <taxon>Metazoa</taxon>
        <taxon>Ecdysozoa</taxon>
        <taxon>Arthropoda</taxon>
        <taxon>Crustacea</taxon>
        <taxon>Multicrustacea</taxon>
        <taxon>Malacostraca</taxon>
        <taxon>Eumalacostraca</taxon>
        <taxon>Peracarida</taxon>
        <taxon>Amphipoda</taxon>
        <taxon>Senticaudata</taxon>
        <taxon>Talitrida</taxon>
        <taxon>Talitroidea</taxon>
        <taxon>Hyalellidae</taxon>
        <taxon>Hyalella</taxon>
    </lineage>
</organism>
<name>A0A8B7NZQ1_HYAAZ</name>
<feature type="signal peptide" evidence="2">
    <location>
        <begin position="1"/>
        <end position="21"/>
    </location>
</feature>